<feature type="domain" description="RNA 2-O ribose methyltransferase substrate binding" evidence="5">
    <location>
        <begin position="81"/>
        <end position="157"/>
    </location>
</feature>
<evidence type="ECO:0000256" key="4">
    <source>
        <dbReference type="SAM" id="MobiDB-lite"/>
    </source>
</evidence>
<evidence type="ECO:0000313" key="6">
    <source>
        <dbReference type="EMBL" id="MFD1889399.1"/>
    </source>
</evidence>
<dbReference type="InterPro" id="IPR013123">
    <property type="entry name" value="SpoU_subst-bd"/>
</dbReference>
<dbReference type="EMBL" id="JBHUFZ010000008">
    <property type="protein sequence ID" value="MFD1889399.1"/>
    <property type="molecule type" value="Genomic_DNA"/>
</dbReference>
<dbReference type="NCBIfam" id="TIGR00186">
    <property type="entry name" value="rRNA_methyl_3"/>
    <property type="match status" value="1"/>
</dbReference>
<dbReference type="Proteomes" id="UP001597326">
    <property type="component" value="Unassembled WGS sequence"/>
</dbReference>
<dbReference type="InterPro" id="IPR001537">
    <property type="entry name" value="SpoU_MeTrfase"/>
</dbReference>
<dbReference type="SMART" id="SM00967">
    <property type="entry name" value="SpoU_sub_bind"/>
    <property type="match status" value="1"/>
</dbReference>
<dbReference type="Pfam" id="PF08032">
    <property type="entry name" value="SpoU_sub_bind"/>
    <property type="match status" value="1"/>
</dbReference>
<keyword evidence="2" id="KW-0489">Methyltransferase</keyword>
<keyword evidence="7" id="KW-1185">Reference proteome</keyword>
<gene>
    <name evidence="6" type="primary">rlmB</name>
    <name evidence="6" type="ORF">ACFSCS_04245</name>
</gene>
<comment type="similarity">
    <text evidence="1">Belongs to the class IV-like SAM-binding methyltransferase superfamily. RNA methyltransferase TrmH family.</text>
</comment>
<dbReference type="RefSeq" id="WP_343872424.1">
    <property type="nucleotide sequence ID" value="NZ_BAAAIX010000007.1"/>
</dbReference>
<dbReference type="SUPFAM" id="SSF55315">
    <property type="entry name" value="L30e-like"/>
    <property type="match status" value="1"/>
</dbReference>
<accession>A0ABW4RUN2</accession>
<keyword evidence="3" id="KW-0808">Transferase</keyword>
<evidence type="ECO:0000313" key="7">
    <source>
        <dbReference type="Proteomes" id="UP001597326"/>
    </source>
</evidence>
<evidence type="ECO:0000256" key="2">
    <source>
        <dbReference type="ARBA" id="ARBA00022603"/>
    </source>
</evidence>
<dbReference type="InterPro" id="IPR029064">
    <property type="entry name" value="Ribosomal_eL30-like_sf"/>
</dbReference>
<reference evidence="7" key="1">
    <citation type="journal article" date="2019" name="Int. J. Syst. Evol. Microbiol.">
        <title>The Global Catalogue of Microorganisms (GCM) 10K type strain sequencing project: providing services to taxonomists for standard genome sequencing and annotation.</title>
        <authorList>
            <consortium name="The Broad Institute Genomics Platform"/>
            <consortium name="The Broad Institute Genome Sequencing Center for Infectious Disease"/>
            <person name="Wu L."/>
            <person name="Ma J."/>
        </authorList>
    </citation>
    <scope>NUCLEOTIDE SEQUENCE [LARGE SCALE GENOMIC DNA]</scope>
    <source>
        <strain evidence="7">CAIM 431</strain>
    </source>
</reference>
<evidence type="ECO:0000259" key="5">
    <source>
        <dbReference type="SMART" id="SM00967"/>
    </source>
</evidence>
<name>A0ABW4RUN2_9ACTN</name>
<dbReference type="InterPro" id="IPR029026">
    <property type="entry name" value="tRNA_m1G_MTases_N"/>
</dbReference>
<dbReference type="CDD" id="cd18103">
    <property type="entry name" value="SpoU-like_RlmB"/>
    <property type="match status" value="1"/>
</dbReference>
<dbReference type="Pfam" id="PF00588">
    <property type="entry name" value="SpoU_methylase"/>
    <property type="match status" value="1"/>
</dbReference>
<protein>
    <submittedName>
        <fullName evidence="6">23S rRNA (Guanosine(2251)-2'-O)-methyltransferase RlmB</fullName>
    </submittedName>
</protein>
<dbReference type="PANTHER" id="PTHR46429">
    <property type="entry name" value="23S RRNA (GUANOSINE-2'-O-)-METHYLTRANSFERASE RLMB"/>
    <property type="match status" value="1"/>
</dbReference>
<dbReference type="PANTHER" id="PTHR46429:SF1">
    <property type="entry name" value="23S RRNA (GUANOSINE-2'-O-)-METHYLTRANSFERASE RLMB"/>
    <property type="match status" value="1"/>
</dbReference>
<dbReference type="Gene3D" id="3.40.1280.10">
    <property type="match status" value="1"/>
</dbReference>
<feature type="compositionally biased region" description="Low complexity" evidence="4">
    <location>
        <begin position="1"/>
        <end position="13"/>
    </location>
</feature>
<comment type="caution">
    <text evidence="6">The sequence shown here is derived from an EMBL/GenBank/DDBJ whole genome shotgun (WGS) entry which is preliminary data.</text>
</comment>
<proteinExistence type="inferred from homology"/>
<evidence type="ECO:0000256" key="3">
    <source>
        <dbReference type="ARBA" id="ARBA00022679"/>
    </source>
</evidence>
<organism evidence="6 7">
    <name type="scientific">Luteococcus peritonei</name>
    <dbReference type="NCBI Taxonomy" id="88874"/>
    <lineage>
        <taxon>Bacteria</taxon>
        <taxon>Bacillati</taxon>
        <taxon>Actinomycetota</taxon>
        <taxon>Actinomycetes</taxon>
        <taxon>Propionibacteriales</taxon>
        <taxon>Propionibacteriaceae</taxon>
        <taxon>Luteococcus</taxon>
    </lineage>
</organism>
<evidence type="ECO:0000256" key="1">
    <source>
        <dbReference type="ARBA" id="ARBA00007228"/>
    </source>
</evidence>
<sequence length="321" mass="33398">MAGNSSRRGATSKGKGKTAGSGGRRRKGLEGRGPTPKAEDRPYHKAYKGNQAKPGTTKEQLARRQGRNAAGKPQGKVGAEWVVGRNPVLEALNAGMPVKGVYIAEGAERDARLADILKFGAENSMPMLQVTRNELDRMTGGAVHQGVALQLPSFEYAHPDDVMADSLDGETAPLVVFCDGITDPHNLGAIIRSAAAFGADGVVIPERRSASMTAVAWKSSAGAAARIPVAMCTNLNRTIDAYSEAGFTVVGLAGEGDVEIGGIPGVDGPLVVVVGSEGEGLARLTREKCDHLVSIPIASAVESLNASVATSIALYEISRCR</sequence>
<feature type="region of interest" description="Disordered" evidence="4">
    <location>
        <begin position="1"/>
        <end position="76"/>
    </location>
</feature>
<dbReference type="InterPro" id="IPR004441">
    <property type="entry name" value="rRNA_MeTrfase_TrmH"/>
</dbReference>
<dbReference type="InterPro" id="IPR029028">
    <property type="entry name" value="Alpha/beta_knot_MTases"/>
</dbReference>
<dbReference type="Gene3D" id="3.30.1330.30">
    <property type="match status" value="1"/>
</dbReference>
<dbReference type="SUPFAM" id="SSF75217">
    <property type="entry name" value="alpha/beta knot"/>
    <property type="match status" value="1"/>
</dbReference>